<keyword evidence="4 7" id="KW-1133">Transmembrane helix</keyword>
<dbReference type="AlphaFoldDB" id="A0AAV4ADI3"/>
<feature type="compositionally biased region" description="Low complexity" evidence="6">
    <location>
        <begin position="946"/>
        <end position="960"/>
    </location>
</feature>
<dbReference type="Proteomes" id="UP000735302">
    <property type="component" value="Unassembled WGS sequence"/>
</dbReference>
<feature type="transmembrane region" description="Helical" evidence="7">
    <location>
        <begin position="83"/>
        <end position="101"/>
    </location>
</feature>
<feature type="region of interest" description="Disordered" evidence="6">
    <location>
        <begin position="806"/>
        <end position="857"/>
    </location>
</feature>
<name>A0AAV4ADI3_9GAST</name>
<dbReference type="EMBL" id="BLXT01003742">
    <property type="protein sequence ID" value="GFO04848.1"/>
    <property type="molecule type" value="Genomic_DNA"/>
</dbReference>
<evidence type="ECO:0000256" key="1">
    <source>
        <dbReference type="ARBA" id="ARBA00004141"/>
    </source>
</evidence>
<dbReference type="InterPro" id="IPR026767">
    <property type="entry name" value="Tmem151"/>
</dbReference>
<gene>
    <name evidence="8" type="ORF">PoB_003135300</name>
</gene>
<evidence type="ECO:0000313" key="9">
    <source>
        <dbReference type="Proteomes" id="UP000735302"/>
    </source>
</evidence>
<keyword evidence="3 7" id="KW-0812">Transmembrane</keyword>
<dbReference type="PANTHER" id="PTHR31893">
    <property type="entry name" value="TRANSMEMBRANE PROTEIN 151 HOMOLOG"/>
    <property type="match status" value="1"/>
</dbReference>
<dbReference type="Pfam" id="PF14857">
    <property type="entry name" value="TMEM151"/>
    <property type="match status" value="2"/>
</dbReference>
<reference evidence="8 9" key="1">
    <citation type="journal article" date="2021" name="Elife">
        <title>Chloroplast acquisition without the gene transfer in kleptoplastic sea slugs, Plakobranchus ocellatus.</title>
        <authorList>
            <person name="Maeda T."/>
            <person name="Takahashi S."/>
            <person name="Yoshida T."/>
            <person name="Shimamura S."/>
            <person name="Takaki Y."/>
            <person name="Nagai Y."/>
            <person name="Toyoda A."/>
            <person name="Suzuki Y."/>
            <person name="Arimoto A."/>
            <person name="Ishii H."/>
            <person name="Satoh N."/>
            <person name="Nishiyama T."/>
            <person name="Hasebe M."/>
            <person name="Maruyama T."/>
            <person name="Minagawa J."/>
            <person name="Obokata J."/>
            <person name="Shigenobu S."/>
        </authorList>
    </citation>
    <scope>NUCLEOTIDE SEQUENCE [LARGE SCALE GENOMIC DNA]</scope>
</reference>
<evidence type="ECO:0000256" key="6">
    <source>
        <dbReference type="SAM" id="MobiDB-lite"/>
    </source>
</evidence>
<feature type="region of interest" description="Disordered" evidence="6">
    <location>
        <begin position="647"/>
        <end position="680"/>
    </location>
</feature>
<keyword evidence="5 7" id="KW-0472">Membrane</keyword>
<feature type="compositionally biased region" description="Basic and acidic residues" evidence="6">
    <location>
        <begin position="823"/>
        <end position="837"/>
    </location>
</feature>
<accession>A0AAV4ADI3</accession>
<evidence type="ECO:0000256" key="5">
    <source>
        <dbReference type="ARBA" id="ARBA00023136"/>
    </source>
</evidence>
<comment type="similarity">
    <text evidence="2">Belongs to the TMEM151 family.</text>
</comment>
<feature type="compositionally biased region" description="Basic and acidic residues" evidence="6">
    <location>
        <begin position="968"/>
        <end position="978"/>
    </location>
</feature>
<organism evidence="8 9">
    <name type="scientific">Plakobranchus ocellatus</name>
    <dbReference type="NCBI Taxonomy" id="259542"/>
    <lineage>
        <taxon>Eukaryota</taxon>
        <taxon>Metazoa</taxon>
        <taxon>Spiralia</taxon>
        <taxon>Lophotrochozoa</taxon>
        <taxon>Mollusca</taxon>
        <taxon>Gastropoda</taxon>
        <taxon>Heterobranchia</taxon>
        <taxon>Euthyneura</taxon>
        <taxon>Panpulmonata</taxon>
        <taxon>Sacoglossa</taxon>
        <taxon>Placobranchoidea</taxon>
        <taxon>Plakobranchidae</taxon>
        <taxon>Plakobranchus</taxon>
    </lineage>
</organism>
<feature type="compositionally biased region" description="Polar residues" evidence="6">
    <location>
        <begin position="896"/>
        <end position="910"/>
    </location>
</feature>
<comment type="caution">
    <text evidence="8">The sequence shown here is derived from an EMBL/GenBank/DDBJ whole genome shotgun (WGS) entry which is preliminary data.</text>
</comment>
<evidence type="ECO:0000256" key="7">
    <source>
        <dbReference type="SAM" id="Phobius"/>
    </source>
</evidence>
<evidence type="ECO:0000256" key="4">
    <source>
        <dbReference type="ARBA" id="ARBA00022989"/>
    </source>
</evidence>
<comment type="subcellular location">
    <subcellularLocation>
        <location evidence="1">Membrane</location>
        <topology evidence="1">Multi-pass membrane protein</topology>
    </subcellularLocation>
</comment>
<dbReference type="PANTHER" id="PTHR31893:SF5">
    <property type="entry name" value="TRANSMEMBRANE PROTEIN 151 HOMOLOG"/>
    <property type="match status" value="1"/>
</dbReference>
<evidence type="ECO:0000256" key="3">
    <source>
        <dbReference type="ARBA" id="ARBA00022692"/>
    </source>
</evidence>
<feature type="compositionally biased region" description="Low complexity" evidence="6">
    <location>
        <begin position="842"/>
        <end position="857"/>
    </location>
</feature>
<proteinExistence type="inferred from homology"/>
<feature type="transmembrane region" description="Helical" evidence="7">
    <location>
        <begin position="326"/>
        <end position="347"/>
    </location>
</feature>
<feature type="compositionally biased region" description="Basic and acidic residues" evidence="6">
    <location>
        <begin position="137"/>
        <end position="159"/>
    </location>
</feature>
<keyword evidence="9" id="KW-1185">Reference proteome</keyword>
<feature type="region of interest" description="Disordered" evidence="6">
    <location>
        <begin position="894"/>
        <end position="978"/>
    </location>
</feature>
<dbReference type="GO" id="GO:0016020">
    <property type="term" value="C:membrane"/>
    <property type="evidence" value="ECO:0007669"/>
    <property type="project" value="UniProtKB-SubCell"/>
</dbReference>
<feature type="transmembrane region" description="Helical" evidence="7">
    <location>
        <begin position="35"/>
        <end position="58"/>
    </location>
</feature>
<feature type="region of interest" description="Disordered" evidence="6">
    <location>
        <begin position="121"/>
        <end position="163"/>
    </location>
</feature>
<feature type="compositionally biased region" description="Polar residues" evidence="6">
    <location>
        <begin position="647"/>
        <end position="667"/>
    </location>
</feature>
<sequence>MMLIKRDNPFPPSCPQAPVRQSLCGSLRRDGHWKCLCLTLLISGCLAAISWCHVSLAASKATMGFRHSLTSGDVGHHGPCKEGYIYIPVAFVVMLYLVYLVECWHSHARLELRYKDLNKEEEAEKESGGGGGGGGGGRKEGREEGRKGGREGGEIKMEKEEEEEEKEREKALVVVACDIRTVYNNISALQAALPVIWWKATCYHYVRRTRQVMRYRNGDAFTSTQVYYERVDSSTAGAAFNFTRCGVKDISRPLVELEKHAAIKIKVSKGFSFASLDTEMEFEEQRAQFFQEYETRDDYMEGREGMDMVNTEFQEYMIAFKDPNNLPWYVSHAMYWMASVLLLSWPLRVIIEYKTAHLHYHIHKLFGSNYLEGEGPVGESGPLSRVSTMNSAELEMSIRNNNVIVPSYSEAVLFGGGNTREDDMSSLLQTQRPGYGAIKKATTGSKLPRSLTTATLAARSSITGASSAQTSSSRHASNTPAVTMNRVKRFKSCGTFAGTDFVEEAANSTTVRQQIQQLLRDRGHLHRHKGRSSHSISGLSLSNGRARFSVGTPGTPDERVISPTFSTYSAVSYRPGSAQAEFEPALCIDMSRRSEMGRGIAQRSKRYVRPHSVALDVPINEIVSNREVIVRPNETLNNVCSSTGATNGLDFSSSTSVNSPRAQTASTEPRRPGSASFPFSRQGSVSFERMASPPVPVPLTPTSPPLYVDAIMMQRISSPACHQSSSLSQAPSGPLEIGLADHYRREPSALIECPNSFQGHSDSLDNDMGASSNFRKHRPLVVGRDHTVVECDSDNCGDELTAAQFSLTQPPSSPTHHRGNQASKRELKQNKPHEKLSHPRQHPQSQPAQQEKQQQQHYIGAPNPLAMLKPLPKVSSTICDDSEDSYSDCLHGSCPETASLQNVPFQNERLSSGDRRPRSAQRRSISDRPPSPPLPPPHLRDNSDPSSAVSTAAAALTRSSQRGSRSTHTGEDHQETPV</sequence>
<evidence type="ECO:0000256" key="2">
    <source>
        <dbReference type="ARBA" id="ARBA00009583"/>
    </source>
</evidence>
<evidence type="ECO:0000313" key="8">
    <source>
        <dbReference type="EMBL" id="GFO04848.1"/>
    </source>
</evidence>
<protein>
    <submittedName>
        <fullName evidence="8">Transmembrane protein 151b</fullName>
    </submittedName>
</protein>